<sequence length="268" mass="27113">MKAGAARTEAPQGSAADPPAPTGGPFVTELRDLKESTGLSLAALAARTPYSKSAWHRYLNGAQRPPRSAVEALARLAGVDPAPVLTLWEASDGPPAVDASTYAGAAPSRRVRLRRLPLAALALIVTIAAVGVTLVTSHRSGVPGGRSVAASPRCRSTSCQGQLPDVAACDRDAQTKSTVRAASYAVRLEYSPSCGTAWAEVVARASVDRVISVRSGRDVLSAAYPGDGSGGTASPMLAAASPEGVEACAEVDGKLACTGLGAPSAGEQ</sequence>
<feature type="transmembrane region" description="Helical" evidence="2">
    <location>
        <begin position="116"/>
        <end position="136"/>
    </location>
</feature>
<feature type="domain" description="HTH cro/C1-type" evidence="3">
    <location>
        <begin position="29"/>
        <end position="84"/>
    </location>
</feature>
<comment type="caution">
    <text evidence="4">The sequence shown here is derived from an EMBL/GenBank/DDBJ whole genome shotgun (WGS) entry which is preliminary data.</text>
</comment>
<organism evidence="4 5">
    <name type="scientific">Streptomyces chiangmaiensis</name>
    <dbReference type="NCBI Taxonomy" id="766497"/>
    <lineage>
        <taxon>Bacteria</taxon>
        <taxon>Bacillati</taxon>
        <taxon>Actinomycetota</taxon>
        <taxon>Actinomycetes</taxon>
        <taxon>Kitasatosporales</taxon>
        <taxon>Streptomycetaceae</taxon>
        <taxon>Streptomyces</taxon>
    </lineage>
</organism>
<evidence type="ECO:0000256" key="1">
    <source>
        <dbReference type="SAM" id="MobiDB-lite"/>
    </source>
</evidence>
<evidence type="ECO:0000313" key="5">
    <source>
        <dbReference type="Proteomes" id="UP001333996"/>
    </source>
</evidence>
<dbReference type="SMART" id="SM00530">
    <property type="entry name" value="HTH_XRE"/>
    <property type="match status" value="1"/>
</dbReference>
<dbReference type="Gene3D" id="1.10.260.40">
    <property type="entry name" value="lambda repressor-like DNA-binding domains"/>
    <property type="match status" value="1"/>
</dbReference>
<keyword evidence="2" id="KW-0472">Membrane</keyword>
<evidence type="ECO:0000259" key="3">
    <source>
        <dbReference type="SMART" id="SM00530"/>
    </source>
</evidence>
<accession>A0ABU7FVB5</accession>
<dbReference type="RefSeq" id="WP_329511859.1">
    <property type="nucleotide sequence ID" value="NZ_BAAAYZ010000236.1"/>
</dbReference>
<dbReference type="InterPro" id="IPR010982">
    <property type="entry name" value="Lambda_DNA-bd_dom_sf"/>
</dbReference>
<name>A0ABU7FVB5_9ACTN</name>
<dbReference type="SUPFAM" id="SSF47413">
    <property type="entry name" value="lambda repressor-like DNA-binding domains"/>
    <property type="match status" value="1"/>
</dbReference>
<keyword evidence="2" id="KW-0812">Transmembrane</keyword>
<dbReference type="Pfam" id="PF13560">
    <property type="entry name" value="HTH_31"/>
    <property type="match status" value="1"/>
</dbReference>
<dbReference type="Proteomes" id="UP001333996">
    <property type="component" value="Unassembled WGS sequence"/>
</dbReference>
<dbReference type="EMBL" id="JAYWVC010000237">
    <property type="protein sequence ID" value="MED7827478.1"/>
    <property type="molecule type" value="Genomic_DNA"/>
</dbReference>
<evidence type="ECO:0000313" key="4">
    <source>
        <dbReference type="EMBL" id="MED7827478.1"/>
    </source>
</evidence>
<dbReference type="InterPro" id="IPR001387">
    <property type="entry name" value="Cro/C1-type_HTH"/>
</dbReference>
<proteinExistence type="predicted"/>
<gene>
    <name evidence="4" type="ORF">VXC91_37665</name>
</gene>
<evidence type="ECO:0000256" key="2">
    <source>
        <dbReference type="SAM" id="Phobius"/>
    </source>
</evidence>
<feature type="region of interest" description="Disordered" evidence="1">
    <location>
        <begin position="1"/>
        <end position="25"/>
    </location>
</feature>
<keyword evidence="5" id="KW-1185">Reference proteome</keyword>
<protein>
    <submittedName>
        <fullName evidence="4">DUF2690 domain-containing protein</fullName>
    </submittedName>
</protein>
<dbReference type="Pfam" id="PF10901">
    <property type="entry name" value="DUF2690"/>
    <property type="match status" value="1"/>
</dbReference>
<dbReference type="CDD" id="cd00093">
    <property type="entry name" value="HTH_XRE"/>
    <property type="match status" value="1"/>
</dbReference>
<reference evidence="4" key="1">
    <citation type="submission" date="2024-01" db="EMBL/GenBank/DDBJ databases">
        <title>First draft genome sequence data of TA4-1, the type strain of Gram-positive actinobacterium Streptomyces chiangmaiensis.</title>
        <authorList>
            <person name="Yasawong M."/>
            <person name="Nantapong N."/>
        </authorList>
    </citation>
    <scope>NUCLEOTIDE SEQUENCE</scope>
    <source>
        <strain evidence="4">TA4-1</strain>
    </source>
</reference>
<dbReference type="InterPro" id="IPR021224">
    <property type="entry name" value="DUF2690"/>
</dbReference>
<keyword evidence="2" id="KW-1133">Transmembrane helix</keyword>